<dbReference type="EMBL" id="LJDB01000025">
    <property type="protein sequence ID" value="ONI41933.1"/>
    <property type="molecule type" value="Genomic_DNA"/>
</dbReference>
<dbReference type="Proteomes" id="UP000188605">
    <property type="component" value="Unassembled WGS sequence"/>
</dbReference>
<proteinExistence type="predicted"/>
<evidence type="ECO:0000313" key="2">
    <source>
        <dbReference type="Proteomes" id="UP000188605"/>
    </source>
</evidence>
<keyword evidence="2" id="KW-1185">Reference proteome</keyword>
<accession>A0ACC8XFD1</accession>
<protein>
    <submittedName>
        <fullName evidence="1">Uncharacterized protein</fullName>
    </submittedName>
</protein>
<sequence length="410" mass="44709">MDKKRVSNIVACTLITGGGQGFLNNTLNIYIQPVSESLGILRSEFSVYSTIIMLTTVSMAPIYARLYGRKNLKSIMILSMILCVLATFGFSISTQAWHFYVFAIMFGLGFNGVNLTVAANIITQWFDKRKGLATGIAFAGSGFFASAMVAVLGEVIEQYGWRVSYRVAGISGTIVLLIAILVFLKTNPTQDDLIGNDNEFEVGKTSETLIKGYAYKDAIKTPMFYSLLIGGFLLSTAVQCGIINMTPAFVDAGHQYDLVTKAASVTLLVLGFAKIFIGRFNDFCGMVPSLIIFASCTGSSFIFLLFPTTQFSLFVTAVLIGIGAGGFQVTLGLFVRDIFGNRDFAKIFAIFNMFQLMGTATGAIVPSVVYDTTGSYIIMWQLLIGLTILSVALYYNAYKISKKTTYENIL</sequence>
<organism evidence="1 2">
    <name type="scientific">Candidatus Epulonipiscium fishelsonii</name>
    <dbReference type="NCBI Taxonomy" id="77094"/>
    <lineage>
        <taxon>Bacteria</taxon>
        <taxon>Bacillati</taxon>
        <taxon>Bacillota</taxon>
        <taxon>Clostridia</taxon>
        <taxon>Lachnospirales</taxon>
        <taxon>Lachnospiraceae</taxon>
        <taxon>Candidatus Epulonipiscium</taxon>
    </lineage>
</organism>
<reference evidence="1" key="1">
    <citation type="submission" date="2016-08" db="EMBL/GenBank/DDBJ databases">
        <authorList>
            <person name="Ngugi D.K."/>
            <person name="Miyake S."/>
            <person name="Stingl U."/>
        </authorList>
    </citation>
    <scope>NUCLEOTIDE SEQUENCE</scope>
    <source>
        <strain evidence="1">SCG-B11WGA-EpuloA1</strain>
    </source>
</reference>
<comment type="caution">
    <text evidence="1">The sequence shown here is derived from an EMBL/GenBank/DDBJ whole genome shotgun (WGS) entry which is preliminary data.</text>
</comment>
<gene>
    <name evidence="1" type="ORF">AN396_02735</name>
</gene>
<name>A0ACC8XFD1_9FIRM</name>
<evidence type="ECO:0000313" key="1">
    <source>
        <dbReference type="EMBL" id="ONI41933.1"/>
    </source>
</evidence>